<dbReference type="CDD" id="cd02042">
    <property type="entry name" value="ParAB_family"/>
    <property type="match status" value="1"/>
</dbReference>
<proteinExistence type="predicted"/>
<dbReference type="FunFam" id="3.40.50.300:FF:000285">
    <property type="entry name" value="Sporulation initiation inhibitor Soj"/>
    <property type="match status" value="1"/>
</dbReference>
<feature type="domain" description="AAA" evidence="1">
    <location>
        <begin position="3"/>
        <end position="178"/>
    </location>
</feature>
<dbReference type="Gene3D" id="3.40.50.300">
    <property type="entry name" value="P-loop containing nucleotide triphosphate hydrolases"/>
    <property type="match status" value="1"/>
</dbReference>
<dbReference type="Pfam" id="PF13614">
    <property type="entry name" value="AAA_31"/>
    <property type="match status" value="1"/>
</dbReference>
<dbReference type="RefSeq" id="WP_125670712.1">
    <property type="nucleotide sequence ID" value="NZ_RCOS01000056.1"/>
</dbReference>
<dbReference type="InterPro" id="IPR050678">
    <property type="entry name" value="DNA_Partitioning_ATPase"/>
</dbReference>
<protein>
    <submittedName>
        <fullName evidence="2">ParA family protein</fullName>
    </submittedName>
</protein>
<keyword evidence="3" id="KW-1185">Reference proteome</keyword>
<dbReference type="SUPFAM" id="SSF52540">
    <property type="entry name" value="P-loop containing nucleoside triphosphate hydrolases"/>
    <property type="match status" value="1"/>
</dbReference>
<accession>A0A3R9X6U9</accession>
<name>A0A3R9X6U9_9CREN</name>
<dbReference type="InterPro" id="IPR025669">
    <property type="entry name" value="AAA_dom"/>
</dbReference>
<evidence type="ECO:0000313" key="2">
    <source>
        <dbReference type="EMBL" id="RSN76655.1"/>
    </source>
</evidence>
<dbReference type="PIRSF" id="PIRSF009320">
    <property type="entry name" value="Nuc_binding_HP_1000"/>
    <property type="match status" value="1"/>
</dbReference>
<dbReference type="Proteomes" id="UP000277582">
    <property type="component" value="Unassembled WGS sequence"/>
</dbReference>
<evidence type="ECO:0000259" key="1">
    <source>
        <dbReference type="Pfam" id="PF13614"/>
    </source>
</evidence>
<dbReference type="PANTHER" id="PTHR13696:SF52">
    <property type="entry name" value="PARA FAMILY PROTEIN CT_582"/>
    <property type="match status" value="1"/>
</dbReference>
<dbReference type="PANTHER" id="PTHR13696">
    <property type="entry name" value="P-LOOP CONTAINING NUCLEOSIDE TRIPHOSPHATE HYDROLASE"/>
    <property type="match status" value="1"/>
</dbReference>
<evidence type="ECO:0000313" key="3">
    <source>
        <dbReference type="Proteomes" id="UP000277582"/>
    </source>
</evidence>
<gene>
    <name evidence="2" type="ORF">D6D85_03770</name>
</gene>
<dbReference type="InterPro" id="IPR027417">
    <property type="entry name" value="P-loop_NTPase"/>
</dbReference>
<dbReference type="OrthoDB" id="36110at2157"/>
<dbReference type="AlphaFoldDB" id="A0A3R9X6U9"/>
<dbReference type="EMBL" id="RCOS01000056">
    <property type="protein sequence ID" value="RSN76655.1"/>
    <property type="molecule type" value="Genomic_DNA"/>
</dbReference>
<reference evidence="2 3" key="1">
    <citation type="submission" date="2018-10" db="EMBL/GenBank/DDBJ databases">
        <title>Co-occurring genomic capacity for anaerobic methane metabolism and dissimilatory sulfite reduction discovered in the Korarchaeota.</title>
        <authorList>
            <person name="Mckay L.J."/>
            <person name="Dlakic M."/>
            <person name="Fields M.W."/>
            <person name="Delmont T.O."/>
            <person name="Eren A.M."/>
            <person name="Jay Z.J."/>
            <person name="Klingelsmith K.B."/>
            <person name="Rusch D.B."/>
            <person name="Inskeep W.P."/>
        </authorList>
    </citation>
    <scope>NUCLEOTIDE SEQUENCE [LARGE SCALE GENOMIC DNA]</scope>
    <source>
        <strain evidence="2 3">MDKW</strain>
    </source>
</reference>
<sequence>MPLISLANQKGGVGKSTTAVNLSAIFAEEKRMKVLLVDFDPQAAATRGLGFNPPELEKTVYDCVVEGKSASDVITKTGIDNLEIMPSNLNLAGAEALLFQRMARERVLEKVLRPVKDSYDLVIIDTPPSLGILTINALKASTHVIVPVQAQYYPLAGIPMLMEVLKMMREDLDHNVDILGFLLTMVDKRTVLAKDVRDSLRERFGDKVFKTEIPVNIRLAEAPSYGKPITHYDPESPGAKAYRELADEVLERLRG</sequence>
<organism evidence="2 3">
    <name type="scientific">Candidatus Methanodesulfokora washburnensis</name>
    <dbReference type="NCBI Taxonomy" id="2478471"/>
    <lineage>
        <taxon>Archaea</taxon>
        <taxon>Thermoproteota</taxon>
        <taxon>Candidatus Korarchaeia</taxon>
        <taxon>Candidatus Korarchaeia incertae sedis</taxon>
        <taxon>Candidatus Methanodesulfokora</taxon>
    </lineage>
</organism>
<comment type="caution">
    <text evidence="2">The sequence shown here is derived from an EMBL/GenBank/DDBJ whole genome shotgun (WGS) entry which is preliminary data.</text>
</comment>